<dbReference type="Proteomes" id="UP000250235">
    <property type="component" value="Unassembled WGS sequence"/>
</dbReference>
<gene>
    <name evidence="2" type="ORF">F511_18741</name>
</gene>
<organism evidence="2 3">
    <name type="scientific">Dorcoceras hygrometricum</name>
    <dbReference type="NCBI Taxonomy" id="472368"/>
    <lineage>
        <taxon>Eukaryota</taxon>
        <taxon>Viridiplantae</taxon>
        <taxon>Streptophyta</taxon>
        <taxon>Embryophyta</taxon>
        <taxon>Tracheophyta</taxon>
        <taxon>Spermatophyta</taxon>
        <taxon>Magnoliopsida</taxon>
        <taxon>eudicotyledons</taxon>
        <taxon>Gunneridae</taxon>
        <taxon>Pentapetalae</taxon>
        <taxon>asterids</taxon>
        <taxon>lamiids</taxon>
        <taxon>Lamiales</taxon>
        <taxon>Gesneriaceae</taxon>
        <taxon>Didymocarpoideae</taxon>
        <taxon>Trichosporeae</taxon>
        <taxon>Loxocarpinae</taxon>
        <taxon>Dorcoceras</taxon>
    </lineage>
</organism>
<dbReference type="AlphaFoldDB" id="A0A2Z7BER6"/>
<feature type="compositionally biased region" description="Polar residues" evidence="1">
    <location>
        <begin position="245"/>
        <end position="263"/>
    </location>
</feature>
<dbReference type="InterPro" id="IPR038985">
    <property type="entry name" value="OPRN-like"/>
</dbReference>
<feature type="compositionally biased region" description="Basic and acidic residues" evidence="1">
    <location>
        <begin position="324"/>
        <end position="337"/>
    </location>
</feature>
<reference evidence="2 3" key="1">
    <citation type="journal article" date="2015" name="Proc. Natl. Acad. Sci. U.S.A.">
        <title>The resurrection genome of Boea hygrometrica: A blueprint for survival of dehydration.</title>
        <authorList>
            <person name="Xiao L."/>
            <person name="Yang G."/>
            <person name="Zhang L."/>
            <person name="Yang X."/>
            <person name="Zhao S."/>
            <person name="Ji Z."/>
            <person name="Zhou Q."/>
            <person name="Hu M."/>
            <person name="Wang Y."/>
            <person name="Chen M."/>
            <person name="Xu Y."/>
            <person name="Jin H."/>
            <person name="Xiao X."/>
            <person name="Hu G."/>
            <person name="Bao F."/>
            <person name="Hu Y."/>
            <person name="Wan P."/>
            <person name="Li L."/>
            <person name="Deng X."/>
            <person name="Kuang T."/>
            <person name="Xiang C."/>
            <person name="Zhu J.K."/>
            <person name="Oliver M.J."/>
            <person name="He Y."/>
        </authorList>
    </citation>
    <scope>NUCLEOTIDE SEQUENCE [LARGE SCALE GENOMIC DNA]</scope>
    <source>
        <strain evidence="3">cv. XS01</strain>
    </source>
</reference>
<feature type="region of interest" description="Disordered" evidence="1">
    <location>
        <begin position="324"/>
        <end position="348"/>
    </location>
</feature>
<name>A0A2Z7BER6_9LAMI</name>
<proteinExistence type="predicted"/>
<sequence>MDSSVYQQQQLVDPSAYHVQAYDQSAGSYYAYSYPQYASDVQQQYFYYNYNVQPQQQEVQQEPKPLGVSDPSQQAQMYYYHHYYQHAGAMNVDPHNGVGAGAGAGVGAAGGVPGQQTLSRVAFRVVGQNDENELELNYKVDLLAAQAQGWTSLDIIKLKAGQAWTLSYCQHERELGQAVAHLVSVSCIPLPKVVFVICRSAQSQELVSIEDFARGRPVNMDGNSNKGQSQPLSFSTDSGGGSAVNVDQNSNKGHSQPLSFSTISGGGSSVNVDGNSNKEHSGSGTENANPAPVSLAVAQAERVAACTAFAISSAAVDAGSIFEHRPDVPSEDQKAHPESGAVAGQVQSGKGVIQDSRNYGILKCVDGIEDAVLAKQMESLQTILLSMNKTLEEFHGVVSSLEKTVRDSRQLAGTGSSQPTAKQLRQRIGIKPTLEDCLDGLRLLEEMHKSEYLLKLSVVSALPALALKPSLRVSASADLGALQQLLADQPNIPQEEGSSYHIIHSIMNCINIKKPEVVKV</sequence>
<dbReference type="OrthoDB" id="2018540at2759"/>
<protein>
    <submittedName>
        <fullName evidence="2">Uncharacterized protein</fullName>
    </submittedName>
</protein>
<dbReference type="PANTHER" id="PTHR37904:SF2">
    <property type="entry name" value="OS10G0566900 PROTEIN"/>
    <property type="match status" value="1"/>
</dbReference>
<accession>A0A2Z7BER6</accession>
<evidence type="ECO:0000313" key="2">
    <source>
        <dbReference type="EMBL" id="KZV32852.1"/>
    </source>
</evidence>
<evidence type="ECO:0000313" key="3">
    <source>
        <dbReference type="Proteomes" id="UP000250235"/>
    </source>
</evidence>
<feature type="compositionally biased region" description="Polar residues" evidence="1">
    <location>
        <begin position="221"/>
        <end position="237"/>
    </location>
</feature>
<evidence type="ECO:0000256" key="1">
    <source>
        <dbReference type="SAM" id="MobiDB-lite"/>
    </source>
</evidence>
<dbReference type="Pfam" id="PF15011">
    <property type="entry name" value="CA109-like"/>
    <property type="match status" value="1"/>
</dbReference>
<feature type="region of interest" description="Disordered" evidence="1">
    <location>
        <begin position="218"/>
        <end position="290"/>
    </location>
</feature>
<dbReference type="PANTHER" id="PTHR37904">
    <property type="entry name" value="OS10G0566900 PROTEIN"/>
    <property type="match status" value="1"/>
</dbReference>
<keyword evidence="3" id="KW-1185">Reference proteome</keyword>
<dbReference type="EMBL" id="KV006342">
    <property type="protein sequence ID" value="KZV32852.1"/>
    <property type="molecule type" value="Genomic_DNA"/>
</dbReference>
<dbReference type="InterPro" id="IPR029159">
    <property type="entry name" value="CA109-like"/>
</dbReference>